<dbReference type="Pfam" id="PF00437">
    <property type="entry name" value="T2SSE"/>
    <property type="match status" value="1"/>
</dbReference>
<feature type="domain" description="Bacterial type II secretion system protein E" evidence="2">
    <location>
        <begin position="119"/>
        <end position="324"/>
    </location>
</feature>
<evidence type="ECO:0000313" key="3">
    <source>
        <dbReference type="EMBL" id="UXI68341.1"/>
    </source>
</evidence>
<protein>
    <submittedName>
        <fullName evidence="3">ATPase, T2SS/T4P/T4SS family</fullName>
    </submittedName>
</protein>
<evidence type="ECO:0000256" key="1">
    <source>
        <dbReference type="ARBA" id="ARBA00006611"/>
    </source>
</evidence>
<dbReference type="InterPro" id="IPR001482">
    <property type="entry name" value="T2SS/T4SS_dom"/>
</dbReference>
<dbReference type="Gene3D" id="3.30.450.90">
    <property type="match status" value="1"/>
</dbReference>
<dbReference type="Gene3D" id="3.40.50.300">
    <property type="entry name" value="P-loop containing nucleotide triphosphate hydrolases"/>
    <property type="match status" value="1"/>
</dbReference>
<sequence length="394" mass="43645">MIDHDDVAPATRLPKLEWVTRYQDPFRFNHADNFKDLILETQAHGVSDVFISPNRPIAVLKSGVLHAITHRILDTGEVGAILKWAVGRDTAVTDILAGRPANGRYEVYDPERIDSRGARVRYGYRVNASPVQAWGGSSAQIVLRAIPFNVPTYDTLGLTEEIVRAATPRDGIVYVAGATGSGKTTTFAAIIRYILENDTPIKGNLITHEEPIEFTYDEVPSAHSIIVQSQIPTHFSDFYSANREAMRRKPGLILIGEMRDEQTIRAAIEASLTGHPVFGTVHAINVAAVMRRLISRFPETERATAIFDIVETARFIMAQKLVRSTSGGLVAAREYLVLDASMRAQLSDLNQMGKVTSAIEDLVETRGHSFRREARRLLEAGLIDEAVARELSHH</sequence>
<name>A0ABY6BFG5_9GAMM</name>
<evidence type="ECO:0000313" key="4">
    <source>
        <dbReference type="Proteomes" id="UP001064632"/>
    </source>
</evidence>
<reference evidence="3" key="1">
    <citation type="submission" date="2022-09" db="EMBL/GenBank/DDBJ databases">
        <title>Tahibacter sp. nov., isolated from a fresh water.</title>
        <authorList>
            <person name="Baek J.H."/>
            <person name="Lee J.K."/>
            <person name="Kim J.M."/>
            <person name="Jeon C.O."/>
        </authorList>
    </citation>
    <scope>NUCLEOTIDE SEQUENCE</scope>
    <source>
        <strain evidence="3">W38</strain>
    </source>
</reference>
<organism evidence="3 4">
    <name type="scientific">Tahibacter amnicola</name>
    <dbReference type="NCBI Taxonomy" id="2976241"/>
    <lineage>
        <taxon>Bacteria</taxon>
        <taxon>Pseudomonadati</taxon>
        <taxon>Pseudomonadota</taxon>
        <taxon>Gammaproteobacteria</taxon>
        <taxon>Lysobacterales</taxon>
        <taxon>Rhodanobacteraceae</taxon>
        <taxon>Tahibacter</taxon>
    </lineage>
</organism>
<dbReference type="InterPro" id="IPR050921">
    <property type="entry name" value="T4SS_GSP_E_ATPase"/>
</dbReference>
<dbReference type="CDD" id="cd19516">
    <property type="entry name" value="DotB_TraJ"/>
    <property type="match status" value="1"/>
</dbReference>
<dbReference type="RefSeq" id="WP_261695301.1">
    <property type="nucleotide sequence ID" value="NZ_CP104694.1"/>
</dbReference>
<dbReference type="PANTHER" id="PTHR30486">
    <property type="entry name" value="TWITCHING MOTILITY PROTEIN PILT"/>
    <property type="match status" value="1"/>
</dbReference>
<dbReference type="PANTHER" id="PTHR30486:SF6">
    <property type="entry name" value="TYPE IV PILUS RETRACTATION ATPASE PILT"/>
    <property type="match status" value="1"/>
</dbReference>
<gene>
    <name evidence="3" type="ORF">N4264_01435</name>
</gene>
<keyword evidence="4" id="KW-1185">Reference proteome</keyword>
<dbReference type="InterPro" id="IPR027417">
    <property type="entry name" value="P-loop_NTPase"/>
</dbReference>
<dbReference type="Proteomes" id="UP001064632">
    <property type="component" value="Chromosome"/>
</dbReference>
<evidence type="ECO:0000259" key="2">
    <source>
        <dbReference type="Pfam" id="PF00437"/>
    </source>
</evidence>
<dbReference type="SUPFAM" id="SSF52540">
    <property type="entry name" value="P-loop containing nucleoside triphosphate hydrolases"/>
    <property type="match status" value="1"/>
</dbReference>
<comment type="similarity">
    <text evidence="1">Belongs to the GSP E family.</text>
</comment>
<accession>A0ABY6BFG5</accession>
<proteinExistence type="inferred from homology"/>
<dbReference type="EMBL" id="CP104694">
    <property type="protein sequence ID" value="UXI68341.1"/>
    <property type="molecule type" value="Genomic_DNA"/>
</dbReference>